<sequence>MARKKTLVTLADGVYHAKCRQLNALSAAMNGHAQVWPEARMIVTGDEAVFYRDGEWVWSCNMLYAANQFDVTPITE</sequence>
<reference evidence="1 2" key="1">
    <citation type="journal article" date="2015" name="PLoS ONE">
        <title>Azotobacter Genomes: The Genome of Azotobacter chroococcum NCIMB 8003 (ATCC 4412).</title>
        <authorList>
            <person name="Robson R.L."/>
            <person name="Jones R."/>
            <person name="Robson R.M."/>
            <person name="Schwartz A."/>
            <person name="Richardson T.H."/>
        </authorList>
    </citation>
    <scope>NUCLEOTIDE SEQUENCE [LARGE SCALE GENOMIC DNA]</scope>
    <source>
        <strain evidence="1 2">NCIMB 8003</strain>
        <plasmid evidence="2">Plasmid pAcX50f</plasmid>
    </source>
</reference>
<dbReference type="Proteomes" id="UP000068210">
    <property type="component" value="Plasmid pAcX50f"/>
</dbReference>
<evidence type="ECO:0000313" key="1">
    <source>
        <dbReference type="EMBL" id="AJE23815.1"/>
    </source>
</evidence>
<proteinExistence type="predicted"/>
<accession>A0A0C4WV37</accession>
<name>A0A0C4WV37_9GAMM</name>
<organism evidence="1 2">
    <name type="scientific">Azotobacter chroococcum NCIMB 8003</name>
    <dbReference type="NCBI Taxonomy" id="1328314"/>
    <lineage>
        <taxon>Bacteria</taxon>
        <taxon>Pseudomonadati</taxon>
        <taxon>Pseudomonadota</taxon>
        <taxon>Gammaproteobacteria</taxon>
        <taxon>Pseudomonadales</taxon>
        <taxon>Pseudomonadaceae</taxon>
        <taxon>Azotobacter</taxon>
    </lineage>
</organism>
<dbReference type="AlphaFoldDB" id="A0A0C4WV37"/>
<gene>
    <name evidence="1" type="ORF">Achr_f1200</name>
</gene>
<dbReference type="HOGENOM" id="CLU_182858_1_0_6"/>
<geneLocation type="plasmid" evidence="1 2">
    <name>pAcX50f</name>
</geneLocation>
<keyword evidence="1" id="KW-0614">Plasmid</keyword>
<protein>
    <submittedName>
        <fullName evidence="1">Uncharacterized protein</fullName>
    </submittedName>
</protein>
<dbReference type="RefSeq" id="WP_040107361.1">
    <property type="nucleotide sequence ID" value="NZ_CP010421.1"/>
</dbReference>
<dbReference type="EMBL" id="CP010421">
    <property type="protein sequence ID" value="AJE23815.1"/>
    <property type="molecule type" value="Genomic_DNA"/>
</dbReference>
<keyword evidence="2" id="KW-1185">Reference proteome</keyword>
<dbReference type="KEGG" id="acx:Achr_f1200"/>
<evidence type="ECO:0000313" key="2">
    <source>
        <dbReference type="Proteomes" id="UP000068210"/>
    </source>
</evidence>